<gene>
    <name evidence="1" type="ORF">CC86DRAFT_389117</name>
</gene>
<dbReference type="Proteomes" id="UP000799424">
    <property type="component" value="Unassembled WGS sequence"/>
</dbReference>
<evidence type="ECO:0000313" key="2">
    <source>
        <dbReference type="Proteomes" id="UP000799424"/>
    </source>
</evidence>
<keyword evidence="2" id="KW-1185">Reference proteome</keyword>
<organism evidence="1 2">
    <name type="scientific">Ophiobolus disseminans</name>
    <dbReference type="NCBI Taxonomy" id="1469910"/>
    <lineage>
        <taxon>Eukaryota</taxon>
        <taxon>Fungi</taxon>
        <taxon>Dikarya</taxon>
        <taxon>Ascomycota</taxon>
        <taxon>Pezizomycotina</taxon>
        <taxon>Dothideomycetes</taxon>
        <taxon>Pleosporomycetidae</taxon>
        <taxon>Pleosporales</taxon>
        <taxon>Pleosporineae</taxon>
        <taxon>Phaeosphaeriaceae</taxon>
        <taxon>Ophiobolus</taxon>
    </lineage>
</organism>
<dbReference type="OrthoDB" id="3746739at2759"/>
<proteinExistence type="predicted"/>
<accession>A0A6A6ZD88</accession>
<protein>
    <submittedName>
        <fullName evidence="1">Uncharacterized protein</fullName>
    </submittedName>
</protein>
<sequence>MDNNDTASKAVTIKSDAANAIACNEDWSCLGAISIDRQIILVIWECTWHSVDTYHSLRRKGYEGWLVHAKEEDQLLIAWEPTLEKKSLQLQPLPPPLEPIVEVRRDRPGLLGYIAAKELRVTSGKGSKRLAFLAYWRTAPMTEALFFYLQKTYSSHRGHIVNAESKRVWIQWEPTWVYYEDLNESRKRKLFPSRNNPEELLRQFHRIVVDRSTSLAVQKQFV</sequence>
<dbReference type="EMBL" id="MU006258">
    <property type="protein sequence ID" value="KAF2818157.1"/>
    <property type="molecule type" value="Genomic_DNA"/>
</dbReference>
<dbReference type="AlphaFoldDB" id="A0A6A6ZD88"/>
<reference evidence="1" key="1">
    <citation type="journal article" date="2020" name="Stud. Mycol.">
        <title>101 Dothideomycetes genomes: a test case for predicting lifestyles and emergence of pathogens.</title>
        <authorList>
            <person name="Haridas S."/>
            <person name="Albert R."/>
            <person name="Binder M."/>
            <person name="Bloem J."/>
            <person name="Labutti K."/>
            <person name="Salamov A."/>
            <person name="Andreopoulos B."/>
            <person name="Baker S."/>
            <person name="Barry K."/>
            <person name="Bills G."/>
            <person name="Bluhm B."/>
            <person name="Cannon C."/>
            <person name="Castanera R."/>
            <person name="Culley D."/>
            <person name="Daum C."/>
            <person name="Ezra D."/>
            <person name="Gonzalez J."/>
            <person name="Henrissat B."/>
            <person name="Kuo A."/>
            <person name="Liang C."/>
            <person name="Lipzen A."/>
            <person name="Lutzoni F."/>
            <person name="Magnuson J."/>
            <person name="Mondo S."/>
            <person name="Nolan M."/>
            <person name="Ohm R."/>
            <person name="Pangilinan J."/>
            <person name="Park H.-J."/>
            <person name="Ramirez L."/>
            <person name="Alfaro M."/>
            <person name="Sun H."/>
            <person name="Tritt A."/>
            <person name="Yoshinaga Y."/>
            <person name="Zwiers L.-H."/>
            <person name="Turgeon B."/>
            <person name="Goodwin S."/>
            <person name="Spatafora J."/>
            <person name="Crous P."/>
            <person name="Grigoriev I."/>
        </authorList>
    </citation>
    <scope>NUCLEOTIDE SEQUENCE</scope>
    <source>
        <strain evidence="1">CBS 113818</strain>
    </source>
</reference>
<evidence type="ECO:0000313" key="1">
    <source>
        <dbReference type="EMBL" id="KAF2818157.1"/>
    </source>
</evidence>
<name>A0A6A6ZD88_9PLEO</name>